<protein>
    <submittedName>
        <fullName evidence="4">Response regulator</fullName>
    </submittedName>
</protein>
<keyword evidence="1 2" id="KW-0597">Phosphoprotein</keyword>
<dbReference type="PANTHER" id="PTHR44591:SF3">
    <property type="entry name" value="RESPONSE REGULATORY DOMAIN-CONTAINING PROTEIN"/>
    <property type="match status" value="1"/>
</dbReference>
<dbReference type="EMBL" id="PIPP01000002">
    <property type="protein sequence ID" value="RUO37376.1"/>
    <property type="molecule type" value="Genomic_DNA"/>
</dbReference>
<dbReference type="InterPro" id="IPR036457">
    <property type="entry name" value="PPM-type-like_dom_sf"/>
</dbReference>
<keyword evidence="5" id="KW-1185">Reference proteome</keyword>
<evidence type="ECO:0000313" key="5">
    <source>
        <dbReference type="Proteomes" id="UP000286934"/>
    </source>
</evidence>
<proteinExistence type="predicted"/>
<dbReference type="Proteomes" id="UP000286934">
    <property type="component" value="Unassembled WGS sequence"/>
</dbReference>
<dbReference type="SUPFAM" id="SSF52172">
    <property type="entry name" value="CheY-like"/>
    <property type="match status" value="1"/>
</dbReference>
<evidence type="ECO:0000313" key="4">
    <source>
        <dbReference type="EMBL" id="RUO37376.1"/>
    </source>
</evidence>
<dbReference type="Pfam" id="PF00072">
    <property type="entry name" value="Response_reg"/>
    <property type="match status" value="1"/>
</dbReference>
<dbReference type="GO" id="GO:0000160">
    <property type="term" value="P:phosphorelay signal transduction system"/>
    <property type="evidence" value="ECO:0007669"/>
    <property type="project" value="InterPro"/>
</dbReference>
<evidence type="ECO:0000256" key="1">
    <source>
        <dbReference type="ARBA" id="ARBA00022553"/>
    </source>
</evidence>
<evidence type="ECO:0000256" key="2">
    <source>
        <dbReference type="PROSITE-ProRule" id="PRU00169"/>
    </source>
</evidence>
<organism evidence="4 5">
    <name type="scientific">Aliidiomarina shirensis</name>
    <dbReference type="NCBI Taxonomy" id="1048642"/>
    <lineage>
        <taxon>Bacteria</taxon>
        <taxon>Pseudomonadati</taxon>
        <taxon>Pseudomonadota</taxon>
        <taxon>Gammaproteobacteria</taxon>
        <taxon>Alteromonadales</taxon>
        <taxon>Idiomarinaceae</taxon>
        <taxon>Aliidiomarina</taxon>
    </lineage>
</organism>
<dbReference type="RefSeq" id="WP_126806556.1">
    <property type="nucleotide sequence ID" value="NZ_PIPP01000002.1"/>
</dbReference>
<accession>A0A432WUC5</accession>
<name>A0A432WUC5_9GAMM</name>
<dbReference type="PROSITE" id="PS50110">
    <property type="entry name" value="RESPONSE_REGULATORY"/>
    <property type="match status" value="1"/>
</dbReference>
<dbReference type="InterPro" id="IPR001789">
    <property type="entry name" value="Sig_transdc_resp-reg_receiver"/>
</dbReference>
<dbReference type="AlphaFoldDB" id="A0A432WUC5"/>
<feature type="domain" description="Response regulatory" evidence="3">
    <location>
        <begin position="4"/>
        <end position="118"/>
    </location>
</feature>
<feature type="modified residue" description="4-aspartylphosphate" evidence="2">
    <location>
        <position position="53"/>
    </location>
</feature>
<dbReference type="PANTHER" id="PTHR44591">
    <property type="entry name" value="STRESS RESPONSE REGULATOR PROTEIN 1"/>
    <property type="match status" value="1"/>
</dbReference>
<gene>
    <name evidence="4" type="ORF">CWE13_05300</name>
</gene>
<dbReference type="InterPro" id="IPR011006">
    <property type="entry name" value="CheY-like_superfamily"/>
</dbReference>
<sequence length="325" mass="36418">MSRRILIIEDDPIYSSLLSNYLLDRGFDVFSAATGKEAVEGLSKIKPNVVLCDLELPDISGLTILENILASVDAVPVIVISASDNLRDIRAAVRLGAVDYLVKPVQQLDVLEYAIENCLTRKDLEISYEQERWELEDHLDVIFQDHSMVSRLAQDLAPHEHLRAGAVLVDHELGLNDGEKVWIDYYRLADNQIIMLLARAQAMTGQDVVALLVLKTLFNPILRSGLSGNMQLLSNPNLLLTRLNNELCHSRIRAAFDVVCASINTKTKEIRWSQAGDKIMLSHEGHPDLAMGIWAKATYRCHTTKLDRAGFYIACDNTWLRASLN</sequence>
<dbReference type="OrthoDB" id="6399952at2"/>
<dbReference type="SMART" id="SM00448">
    <property type="entry name" value="REC"/>
    <property type="match status" value="1"/>
</dbReference>
<comment type="caution">
    <text evidence="4">The sequence shown here is derived from an EMBL/GenBank/DDBJ whole genome shotgun (WGS) entry which is preliminary data.</text>
</comment>
<evidence type="ECO:0000259" key="3">
    <source>
        <dbReference type="PROSITE" id="PS50110"/>
    </source>
</evidence>
<dbReference type="Gene3D" id="3.60.40.10">
    <property type="entry name" value="PPM-type phosphatase domain"/>
    <property type="match status" value="1"/>
</dbReference>
<reference evidence="5" key="1">
    <citation type="journal article" date="2018" name="Front. Microbiol.">
        <title>Genome-Based Analysis Reveals the Taxonomy and Diversity of the Family Idiomarinaceae.</title>
        <authorList>
            <person name="Liu Y."/>
            <person name="Lai Q."/>
            <person name="Shao Z."/>
        </authorList>
    </citation>
    <scope>NUCLEOTIDE SEQUENCE [LARGE SCALE GENOMIC DNA]</scope>
    <source>
        <strain evidence="5">AIS</strain>
    </source>
</reference>
<dbReference type="InterPro" id="IPR050595">
    <property type="entry name" value="Bact_response_regulator"/>
</dbReference>
<dbReference type="Gene3D" id="3.40.50.2300">
    <property type="match status" value="1"/>
</dbReference>